<dbReference type="InterPro" id="IPR036457">
    <property type="entry name" value="PPM-type-like_dom_sf"/>
</dbReference>
<evidence type="ECO:0000256" key="3">
    <source>
        <dbReference type="ARBA" id="ARBA00022801"/>
    </source>
</evidence>
<reference evidence="8 9" key="1">
    <citation type="submission" date="2015-01" db="EMBL/GenBank/DDBJ databases">
        <title>The Genome Sequence of Ochroconis gallopava CBS43764.</title>
        <authorList>
            <consortium name="The Broad Institute Genomics Platform"/>
            <person name="Cuomo C."/>
            <person name="de Hoog S."/>
            <person name="Gorbushina A."/>
            <person name="Stielow B."/>
            <person name="Teixiera M."/>
            <person name="Abouelleil A."/>
            <person name="Chapman S.B."/>
            <person name="Priest M."/>
            <person name="Young S.K."/>
            <person name="Wortman J."/>
            <person name="Nusbaum C."/>
            <person name="Birren B."/>
        </authorList>
    </citation>
    <scope>NUCLEOTIDE SEQUENCE [LARGE SCALE GENOMIC DNA]</scope>
    <source>
        <strain evidence="8 9">CBS 43764</strain>
    </source>
</reference>
<gene>
    <name evidence="8" type="ORF">PV09_05301</name>
</gene>
<dbReference type="Proteomes" id="UP000053259">
    <property type="component" value="Unassembled WGS sequence"/>
</dbReference>
<evidence type="ECO:0000313" key="8">
    <source>
        <dbReference type="EMBL" id="KIW03540.1"/>
    </source>
</evidence>
<dbReference type="GO" id="GO:0004722">
    <property type="term" value="F:protein serine/threonine phosphatase activity"/>
    <property type="evidence" value="ECO:0007669"/>
    <property type="project" value="InterPro"/>
</dbReference>
<dbReference type="RefSeq" id="XP_016213409.1">
    <property type="nucleotide sequence ID" value="XM_016358790.1"/>
</dbReference>
<evidence type="ECO:0000256" key="4">
    <source>
        <dbReference type="ARBA" id="ARBA00022912"/>
    </source>
</evidence>
<dbReference type="STRING" id="253628.A0A0D2AAF6"/>
<keyword evidence="2" id="KW-0479">Metal-binding</keyword>
<dbReference type="OrthoDB" id="10264738at2759"/>
<dbReference type="HOGENOM" id="CLU_013173_9_1_1"/>
<feature type="region of interest" description="Disordered" evidence="6">
    <location>
        <begin position="502"/>
        <end position="533"/>
    </location>
</feature>
<feature type="region of interest" description="Disordered" evidence="6">
    <location>
        <begin position="1"/>
        <end position="137"/>
    </location>
</feature>
<dbReference type="Pfam" id="PF00481">
    <property type="entry name" value="PP2C"/>
    <property type="match status" value="2"/>
</dbReference>
<dbReference type="FunCoup" id="A0A0D2AAF6">
    <property type="interactions" value="252"/>
</dbReference>
<dbReference type="PROSITE" id="PS51746">
    <property type="entry name" value="PPM_2"/>
    <property type="match status" value="1"/>
</dbReference>
<evidence type="ECO:0000256" key="2">
    <source>
        <dbReference type="ARBA" id="ARBA00022723"/>
    </source>
</evidence>
<dbReference type="PANTHER" id="PTHR13832">
    <property type="entry name" value="PROTEIN PHOSPHATASE 2C"/>
    <property type="match status" value="1"/>
</dbReference>
<dbReference type="InterPro" id="IPR015655">
    <property type="entry name" value="PP2C"/>
</dbReference>
<feature type="domain" description="PPM-type phosphatase" evidence="7">
    <location>
        <begin position="132"/>
        <end position="462"/>
    </location>
</feature>
<comment type="similarity">
    <text evidence="1 5">Belongs to the PP2C family.</text>
</comment>
<keyword evidence="9" id="KW-1185">Reference proteome</keyword>
<dbReference type="CDD" id="cd00143">
    <property type="entry name" value="PP2Cc"/>
    <property type="match status" value="1"/>
</dbReference>
<feature type="compositionally biased region" description="Polar residues" evidence="6">
    <location>
        <begin position="76"/>
        <end position="100"/>
    </location>
</feature>
<name>A0A0D2AAF6_9PEZI</name>
<evidence type="ECO:0000259" key="7">
    <source>
        <dbReference type="PROSITE" id="PS51746"/>
    </source>
</evidence>
<dbReference type="InterPro" id="IPR000222">
    <property type="entry name" value="PP2C_BS"/>
</dbReference>
<dbReference type="FunFam" id="3.60.40.10:FF:000078">
    <property type="entry name" value="Protein phosphatase 2C, putative"/>
    <property type="match status" value="1"/>
</dbReference>
<organism evidence="8 9">
    <name type="scientific">Verruconis gallopava</name>
    <dbReference type="NCBI Taxonomy" id="253628"/>
    <lineage>
        <taxon>Eukaryota</taxon>
        <taxon>Fungi</taxon>
        <taxon>Dikarya</taxon>
        <taxon>Ascomycota</taxon>
        <taxon>Pezizomycotina</taxon>
        <taxon>Dothideomycetes</taxon>
        <taxon>Pleosporomycetidae</taxon>
        <taxon>Venturiales</taxon>
        <taxon>Sympoventuriaceae</taxon>
        <taxon>Verruconis</taxon>
    </lineage>
</organism>
<dbReference type="AlphaFoldDB" id="A0A0D2AAF6"/>
<dbReference type="VEuPathDB" id="FungiDB:PV09_05301"/>
<dbReference type="EMBL" id="KN847544">
    <property type="protein sequence ID" value="KIW03540.1"/>
    <property type="molecule type" value="Genomic_DNA"/>
</dbReference>
<evidence type="ECO:0000313" key="9">
    <source>
        <dbReference type="Proteomes" id="UP000053259"/>
    </source>
</evidence>
<evidence type="ECO:0000256" key="1">
    <source>
        <dbReference type="ARBA" id="ARBA00006702"/>
    </source>
</evidence>
<keyword evidence="3 5" id="KW-0378">Hydrolase</keyword>
<dbReference type="PROSITE" id="PS01032">
    <property type="entry name" value="PPM_1"/>
    <property type="match status" value="1"/>
</dbReference>
<dbReference type="InterPro" id="IPR001932">
    <property type="entry name" value="PPM-type_phosphatase-like_dom"/>
</dbReference>
<sequence>MFGSSGPDSKKEADISMNNPVSPPSVVAANSLDSSAIDRTSPERKPTADATHAAVTPTEKKRRSSSVAKAREIFSSAKQAFNSNSHSASSLDKSPQTPIQKLSKHDPALGVPQGSHNNSAGESLPGPRSTFRVGVTEDKNKKCRRTMEDTHAYLYNFLSTPNASSASQDGESKSESASSDPSEKGVAETDNGYFAIFDGHAGTFAADWCGKKLHHILEDMIRKNPNTPVPELLDQTFTSVDQQLEKLPLKNSGCTAVIAVLRWEDRVPNAASATGSTYINSAALKGLQVEGKDKDTQDAAAGANSEANSVAPLVQHATRQRVLYTANVGDARIVLCRNGRALRLSYDHKGSDESEGRRVANAGGLILNNRVNGVLAVTRALGDAYMKDLVTGHPYTTETVIQPDQDEFLILACDGLWDVCTDQEAVDLIRSTTDPQVASKILVDHALARFSTDNLSCMVIRFDNKALKRQRENHNIGVEGDPETLKGTMSEADAIVSSVKKLQEEGMVPQPTPNAVDEQEAEKTQDGGVQGEVTELNVDALEEAKKKKEETSQGC</sequence>
<dbReference type="PANTHER" id="PTHR13832:SF837">
    <property type="entry name" value="PROTEIN PHOSPHATASE 2C-LIKE DOMAIN-CONTAINING PROTEIN 1"/>
    <property type="match status" value="1"/>
</dbReference>
<keyword evidence="4 5" id="KW-0904">Protein phosphatase</keyword>
<dbReference type="GeneID" id="27313274"/>
<protein>
    <recommendedName>
        <fullName evidence="7">PPM-type phosphatase domain-containing protein</fullName>
    </recommendedName>
</protein>
<dbReference type="Gene3D" id="3.60.40.10">
    <property type="entry name" value="PPM-type phosphatase domain"/>
    <property type="match status" value="1"/>
</dbReference>
<dbReference type="SUPFAM" id="SSF81606">
    <property type="entry name" value="PP2C-like"/>
    <property type="match status" value="1"/>
</dbReference>
<accession>A0A0D2AAF6</accession>
<proteinExistence type="inferred from homology"/>
<dbReference type="SMART" id="SM00332">
    <property type="entry name" value="PP2Cc"/>
    <property type="match status" value="1"/>
</dbReference>
<feature type="region of interest" description="Disordered" evidence="6">
    <location>
        <begin position="161"/>
        <end position="186"/>
    </location>
</feature>
<evidence type="ECO:0000256" key="5">
    <source>
        <dbReference type="RuleBase" id="RU003465"/>
    </source>
</evidence>
<evidence type="ECO:0000256" key="6">
    <source>
        <dbReference type="SAM" id="MobiDB-lite"/>
    </source>
</evidence>
<dbReference type="InParanoid" id="A0A0D2AAF6"/>
<dbReference type="GO" id="GO:0046872">
    <property type="term" value="F:metal ion binding"/>
    <property type="evidence" value="ECO:0007669"/>
    <property type="project" value="UniProtKB-KW"/>
</dbReference>